<dbReference type="GO" id="GO:0006099">
    <property type="term" value="P:tricarboxylic acid cycle"/>
    <property type="evidence" value="ECO:0007669"/>
    <property type="project" value="UniProtKB-UniPathway"/>
</dbReference>
<feature type="active site" description="Tele-phosphohistidine intermediate" evidence="4">
    <location>
        <position position="247"/>
    </location>
</feature>
<evidence type="ECO:0000313" key="7">
    <source>
        <dbReference type="Proteomes" id="UP000236286"/>
    </source>
</evidence>
<dbReference type="GO" id="GO:0009361">
    <property type="term" value="C:succinate-CoA ligase complex (ADP-forming)"/>
    <property type="evidence" value="ECO:0007669"/>
    <property type="project" value="TreeGrafter"/>
</dbReference>
<evidence type="ECO:0000313" key="6">
    <source>
        <dbReference type="EMBL" id="PNG27973.1"/>
    </source>
</evidence>
<feature type="domain" description="CoA-binding" evidence="5">
    <location>
        <begin position="2"/>
        <end position="98"/>
    </location>
</feature>
<gene>
    <name evidence="6" type="ORF">CR492_00065</name>
</gene>
<keyword evidence="2" id="KW-0436">Ligase</keyword>
<evidence type="ECO:0000259" key="5">
    <source>
        <dbReference type="SMART" id="SM00881"/>
    </source>
</evidence>
<dbReference type="GO" id="GO:0004776">
    <property type="term" value="F:succinate-CoA ligase (GDP-forming) activity"/>
    <property type="evidence" value="ECO:0007669"/>
    <property type="project" value="TreeGrafter"/>
</dbReference>
<proteinExistence type="predicted"/>
<dbReference type="GO" id="GO:0004775">
    <property type="term" value="F:succinate-CoA ligase (ADP-forming) activity"/>
    <property type="evidence" value="ECO:0007669"/>
    <property type="project" value="TreeGrafter"/>
</dbReference>
<dbReference type="InterPro" id="IPR005810">
    <property type="entry name" value="CoA_lig_alpha"/>
</dbReference>
<dbReference type="Gene3D" id="3.40.50.720">
    <property type="entry name" value="NAD(P)-binding Rossmann-like Domain"/>
    <property type="match status" value="1"/>
</dbReference>
<dbReference type="PRINTS" id="PR01798">
    <property type="entry name" value="SCOASYNTHASE"/>
</dbReference>
<name>A0A2J7TMI0_METSI</name>
<dbReference type="PIRSF" id="PIRSF001553">
    <property type="entry name" value="SucCS_alpha"/>
    <property type="match status" value="1"/>
</dbReference>
<dbReference type="EMBL" id="PDZR01000001">
    <property type="protein sequence ID" value="PNG27973.1"/>
    <property type="molecule type" value="Genomic_DNA"/>
</dbReference>
<comment type="caution">
    <text evidence="6">The sequence shown here is derived from an EMBL/GenBank/DDBJ whole genome shotgun (WGS) entry which is preliminary data.</text>
</comment>
<dbReference type="SUPFAM" id="SSF52210">
    <property type="entry name" value="Succinyl-CoA synthetase domains"/>
    <property type="match status" value="1"/>
</dbReference>
<keyword evidence="3" id="KW-0547">Nucleotide-binding</keyword>
<reference evidence="6 7" key="1">
    <citation type="submission" date="2017-10" db="EMBL/GenBank/DDBJ databases">
        <title>Genome announcement of Methylocella silvestris TVC from permafrost.</title>
        <authorList>
            <person name="Wang J."/>
            <person name="Geng K."/>
            <person name="Ul-Haque F."/>
            <person name="Crombie A.T."/>
            <person name="Street L.E."/>
            <person name="Wookey P.A."/>
            <person name="Murrell J.C."/>
            <person name="Pratscher J."/>
        </authorList>
    </citation>
    <scope>NUCLEOTIDE SEQUENCE [LARGE SCALE GENOMIC DNA]</scope>
    <source>
        <strain evidence="6 7">TVC</strain>
    </source>
</reference>
<dbReference type="InterPro" id="IPR016102">
    <property type="entry name" value="Succinyl-CoA_synth-like"/>
</dbReference>
<dbReference type="GO" id="GO:0000166">
    <property type="term" value="F:nucleotide binding"/>
    <property type="evidence" value="ECO:0007669"/>
    <property type="project" value="UniProtKB-KW"/>
</dbReference>
<accession>A0A2J7TMI0</accession>
<dbReference type="Gene3D" id="3.40.50.261">
    <property type="entry name" value="Succinyl-CoA synthetase domains"/>
    <property type="match status" value="1"/>
</dbReference>
<dbReference type="InterPro" id="IPR003781">
    <property type="entry name" value="CoA-bd"/>
</dbReference>
<sequence>MIYRRHGRVLVQGITGKQGTFWTEKMISCGTQVVAGVNPKRAGQTHIGVPVYATAKEAMAETPFDIAVMFIPPSAARDAALDAIEAGAKTVVILTEHIPARDVMAIHHAARENSVQIIGPNTAGVVTPGEGFVGIMPGHNQNIFQPGTVGVISRSGSLGTLVCLNLTRAGIGQSAFLGIGGDPMIGTTTRDALIALDKDAGTDAVVLVGEIGGAMEEAAAEYAASMAKPVVSFIAGRASPPGKKMGHAGAIVLGDAGSYPSKRKALEAAGVIVADTPSEISDLLLQQIEARFPSADLANAEGWN</sequence>
<dbReference type="OrthoDB" id="9807196at2"/>
<dbReference type="SMART" id="SM00881">
    <property type="entry name" value="CoA_binding"/>
    <property type="match status" value="1"/>
</dbReference>
<dbReference type="PANTHER" id="PTHR11117">
    <property type="entry name" value="SUCCINYL-COA LIGASE SUBUNIT ALPHA"/>
    <property type="match status" value="1"/>
</dbReference>
<keyword evidence="1" id="KW-0816">Tricarboxylic acid cycle</keyword>
<dbReference type="Pfam" id="PF00549">
    <property type="entry name" value="Ligase_CoA"/>
    <property type="match status" value="1"/>
</dbReference>
<dbReference type="Proteomes" id="UP000236286">
    <property type="component" value="Unassembled WGS sequence"/>
</dbReference>
<dbReference type="UniPathway" id="UPA00223">
    <property type="reaction ID" value="UER00999"/>
</dbReference>
<evidence type="ECO:0000256" key="3">
    <source>
        <dbReference type="ARBA" id="ARBA00022741"/>
    </source>
</evidence>
<protein>
    <submittedName>
        <fullName evidence="6">Succinyl-CoA synthetase subunit alpha</fullName>
    </submittedName>
</protein>
<evidence type="ECO:0000256" key="1">
    <source>
        <dbReference type="ARBA" id="ARBA00022532"/>
    </source>
</evidence>
<evidence type="ECO:0000256" key="4">
    <source>
        <dbReference type="PIRSR" id="PIRSR001553-1"/>
    </source>
</evidence>
<dbReference type="PANTHER" id="PTHR11117:SF2">
    <property type="entry name" value="SUCCINATE--COA LIGASE [ADP_GDP-FORMING] SUBUNIT ALPHA, MITOCHONDRIAL"/>
    <property type="match status" value="1"/>
</dbReference>
<dbReference type="InterPro" id="IPR036291">
    <property type="entry name" value="NAD(P)-bd_dom_sf"/>
</dbReference>
<dbReference type="SUPFAM" id="SSF51735">
    <property type="entry name" value="NAD(P)-binding Rossmann-fold domains"/>
    <property type="match status" value="1"/>
</dbReference>
<dbReference type="InterPro" id="IPR005811">
    <property type="entry name" value="SUCC_ACL_C"/>
</dbReference>
<dbReference type="Pfam" id="PF02629">
    <property type="entry name" value="CoA_binding"/>
    <property type="match status" value="1"/>
</dbReference>
<dbReference type="AlphaFoldDB" id="A0A2J7TMI0"/>
<evidence type="ECO:0000256" key="2">
    <source>
        <dbReference type="ARBA" id="ARBA00022598"/>
    </source>
</evidence>
<organism evidence="6 7">
    <name type="scientific">Methylocella silvestris</name>
    <dbReference type="NCBI Taxonomy" id="199596"/>
    <lineage>
        <taxon>Bacteria</taxon>
        <taxon>Pseudomonadati</taxon>
        <taxon>Pseudomonadota</taxon>
        <taxon>Alphaproteobacteria</taxon>
        <taxon>Hyphomicrobiales</taxon>
        <taxon>Beijerinckiaceae</taxon>
        <taxon>Methylocella</taxon>
    </lineage>
</organism>